<proteinExistence type="predicted"/>
<protein>
    <submittedName>
        <fullName evidence="1">Unnamed protein product</fullName>
    </submittedName>
</protein>
<evidence type="ECO:0000313" key="1">
    <source>
        <dbReference type="EMBL" id="GME99758.1"/>
    </source>
</evidence>
<reference evidence="1" key="1">
    <citation type="submission" date="2023-04" db="EMBL/GenBank/DDBJ databases">
        <title>Ambrosiozyma monospora NBRC 10751.</title>
        <authorList>
            <person name="Ichikawa N."/>
            <person name="Sato H."/>
            <person name="Tonouchi N."/>
        </authorList>
    </citation>
    <scope>NUCLEOTIDE SEQUENCE</scope>
    <source>
        <strain evidence="1">NBRC 10751</strain>
    </source>
</reference>
<sequence length="314" mass="35681">MVQNHSRFIPSFNTDNTTPLDLHNQSIPSFPFVSQTAHQSPSLLSDVPQRHWSINSYSQRPYLANQNVSNMNFLPQNPGGIPKHMNRPPLLDTNNSNHQLFSNVDFGFENFLTQDIAQNNGTTATGYNLNLDDGRKILSPAMPTITPNNNNSTKNILNSNILKNGPIISRVVLFECTDLDSLAETIKNFPNNSEISSYKIVRLLGTPMMVVGWFDTRKIALHIQQLMLMFLSTTGMPLAYKTIDDENTLNLIISEPEFKFLENSYATIYIYHNILSGFELSFEQDCYMHLSKFGCLNEFHQLDNSPSVYKFMNN</sequence>
<organism evidence="1 2">
    <name type="scientific">Ambrosiozyma monospora</name>
    <name type="common">Yeast</name>
    <name type="synonym">Endomycopsis monosporus</name>
    <dbReference type="NCBI Taxonomy" id="43982"/>
    <lineage>
        <taxon>Eukaryota</taxon>
        <taxon>Fungi</taxon>
        <taxon>Dikarya</taxon>
        <taxon>Ascomycota</taxon>
        <taxon>Saccharomycotina</taxon>
        <taxon>Pichiomycetes</taxon>
        <taxon>Pichiales</taxon>
        <taxon>Pichiaceae</taxon>
        <taxon>Ambrosiozyma</taxon>
    </lineage>
</organism>
<evidence type="ECO:0000313" key="2">
    <source>
        <dbReference type="Proteomes" id="UP001165064"/>
    </source>
</evidence>
<comment type="caution">
    <text evidence="1">The sequence shown here is derived from an EMBL/GenBank/DDBJ whole genome shotgun (WGS) entry which is preliminary data.</text>
</comment>
<dbReference type="Proteomes" id="UP001165064">
    <property type="component" value="Unassembled WGS sequence"/>
</dbReference>
<keyword evidence="2" id="KW-1185">Reference proteome</keyword>
<accession>A0ACB5U1B9</accession>
<name>A0ACB5U1B9_AMBMO</name>
<dbReference type="EMBL" id="BSXS01011132">
    <property type="protein sequence ID" value="GME99758.1"/>
    <property type="molecule type" value="Genomic_DNA"/>
</dbReference>
<gene>
    <name evidence="1" type="ORF">Amon02_001081600</name>
</gene>